<feature type="active site" description="Charge relay system" evidence="1">
    <location>
        <position position="223"/>
    </location>
</feature>
<dbReference type="Gene3D" id="3.40.50.1820">
    <property type="entry name" value="alpha/beta hydrolase"/>
    <property type="match status" value="1"/>
</dbReference>
<dbReference type="GO" id="GO:0052689">
    <property type="term" value="F:carboxylic ester hydrolase activity"/>
    <property type="evidence" value="ECO:0007669"/>
    <property type="project" value="InterPro"/>
</dbReference>
<accession>A0A831TDL7</accession>
<feature type="active site" description="Charge relay system" evidence="1">
    <location>
        <position position="252"/>
    </location>
</feature>
<evidence type="ECO:0000256" key="1">
    <source>
        <dbReference type="PIRSR" id="PIRSR017388-1"/>
    </source>
</evidence>
<dbReference type="SUPFAM" id="SSF53474">
    <property type="entry name" value="alpha/beta-Hydrolases"/>
    <property type="match status" value="1"/>
</dbReference>
<comment type="caution">
    <text evidence="5">The sequence shown here is derived from an EMBL/GenBank/DDBJ whole genome shotgun (WGS) entry which is preliminary data.</text>
</comment>
<keyword evidence="5" id="KW-0378">Hydrolase</keyword>
<protein>
    <submittedName>
        <fullName evidence="5">Alpha/beta fold hydrolase</fullName>
    </submittedName>
</protein>
<dbReference type="PANTHER" id="PTHR43798">
    <property type="entry name" value="MONOACYLGLYCEROL LIPASE"/>
    <property type="match status" value="1"/>
</dbReference>
<gene>
    <name evidence="5" type="ORF">ENP34_14560</name>
</gene>
<keyword evidence="3" id="KW-0472">Membrane</keyword>
<dbReference type="Pfam" id="PF12697">
    <property type="entry name" value="Abhydrolase_6"/>
    <property type="match status" value="1"/>
</dbReference>
<evidence type="ECO:0000256" key="3">
    <source>
        <dbReference type="SAM" id="Phobius"/>
    </source>
</evidence>
<evidence type="ECO:0000259" key="4">
    <source>
        <dbReference type="Pfam" id="PF12697"/>
    </source>
</evidence>
<dbReference type="AlphaFoldDB" id="A0A831TDL7"/>
<reference evidence="5" key="1">
    <citation type="journal article" date="2020" name="mSystems">
        <title>Genome- and Community-Level Interaction Insights into Carbon Utilization and Element Cycling Functions of Hydrothermarchaeota in Hydrothermal Sediment.</title>
        <authorList>
            <person name="Zhou Z."/>
            <person name="Liu Y."/>
            <person name="Xu W."/>
            <person name="Pan J."/>
            <person name="Luo Z.H."/>
            <person name="Li M."/>
        </authorList>
    </citation>
    <scope>NUCLEOTIDE SEQUENCE [LARGE SCALE GENOMIC DNA]</scope>
    <source>
        <strain evidence="5">SpSt-210</strain>
    </source>
</reference>
<dbReference type="PANTHER" id="PTHR43798:SF33">
    <property type="entry name" value="HYDROLASE, PUTATIVE (AFU_ORTHOLOGUE AFUA_2G14860)-RELATED"/>
    <property type="match status" value="1"/>
</dbReference>
<proteinExistence type="predicted"/>
<dbReference type="EMBL" id="DSIY01000337">
    <property type="protein sequence ID" value="HEG92638.1"/>
    <property type="molecule type" value="Genomic_DNA"/>
</dbReference>
<keyword evidence="3" id="KW-1133">Transmembrane helix</keyword>
<feature type="transmembrane region" description="Helical" evidence="3">
    <location>
        <begin position="95"/>
        <end position="115"/>
    </location>
</feature>
<sequence>MTALPATHLFAGPEHQAFALPGTTPVVLAIHGFMGTPAELRPLAHSLADLGAAVTAPLLPGFGNEVQRLSTVTAKEWLDCALQSRQQVRARSNGAAVLLGFSMGAAIAVQIAALAPPERLVLIAPFTQLLPGDWRVPFLPLARRVVKELRPFANADFGNPSTRKVFEAMNPALDLDDPTVQAALRDVRLPLSALDELRKTGQGALRAARHVRCPVLVIQGFDDRTVPPWTTRRLVERFAGRVTLIEVPGDHHLVRLDHPSAELAFRLIGQYVTGGLA</sequence>
<name>A0A831TDL7_9BACT</name>
<dbReference type="PIRSF" id="PIRSF017388">
    <property type="entry name" value="Esterase_lipase"/>
    <property type="match status" value="1"/>
</dbReference>
<organism evidence="5">
    <name type="scientific">Thermorudis peleae</name>
    <dbReference type="NCBI Taxonomy" id="1382356"/>
    <lineage>
        <taxon>Bacteria</taxon>
        <taxon>Pseudomonadati</taxon>
        <taxon>Thermomicrobiota</taxon>
        <taxon>Thermomicrobia</taxon>
        <taxon>Thermomicrobia incertae sedis</taxon>
        <taxon>Thermorudis</taxon>
    </lineage>
</organism>
<dbReference type="InterPro" id="IPR012354">
    <property type="entry name" value="Esterase_lipase"/>
</dbReference>
<dbReference type="InterPro" id="IPR000073">
    <property type="entry name" value="AB_hydrolase_1"/>
</dbReference>
<evidence type="ECO:0000313" key="5">
    <source>
        <dbReference type="EMBL" id="HEG92638.1"/>
    </source>
</evidence>
<dbReference type="PRINTS" id="PR00111">
    <property type="entry name" value="ABHYDROLASE"/>
</dbReference>
<feature type="domain" description="AB hydrolase-1" evidence="4">
    <location>
        <begin position="27"/>
        <end position="264"/>
    </location>
</feature>
<feature type="active site" description="Nucleophile" evidence="1">
    <location>
        <position position="102"/>
    </location>
</feature>
<feature type="binding site" evidence="2">
    <location>
        <position position="103"/>
    </location>
    <ligand>
        <name>substrate</name>
    </ligand>
</feature>
<dbReference type="InterPro" id="IPR029058">
    <property type="entry name" value="AB_hydrolase_fold"/>
</dbReference>
<feature type="binding site" evidence="2">
    <location>
        <position position="33"/>
    </location>
    <ligand>
        <name>substrate</name>
    </ligand>
</feature>
<dbReference type="InterPro" id="IPR050266">
    <property type="entry name" value="AB_hydrolase_sf"/>
</dbReference>
<evidence type="ECO:0000256" key="2">
    <source>
        <dbReference type="PIRSR" id="PIRSR017388-2"/>
    </source>
</evidence>
<keyword evidence="3" id="KW-0812">Transmembrane</keyword>
<dbReference type="GO" id="GO:0016020">
    <property type="term" value="C:membrane"/>
    <property type="evidence" value="ECO:0007669"/>
    <property type="project" value="TreeGrafter"/>
</dbReference>